<keyword evidence="10" id="KW-0067">ATP-binding</keyword>
<evidence type="ECO:0000256" key="4">
    <source>
        <dbReference type="ARBA" id="ARBA00011994"/>
    </source>
</evidence>
<feature type="domain" description="PEP-utilising enzyme mobile" evidence="16">
    <location>
        <begin position="398"/>
        <end position="481"/>
    </location>
</feature>
<evidence type="ECO:0000256" key="1">
    <source>
        <dbReference type="ARBA" id="ARBA00001946"/>
    </source>
</evidence>
<evidence type="ECO:0000256" key="5">
    <source>
        <dbReference type="ARBA" id="ARBA00020138"/>
    </source>
</evidence>
<comment type="function">
    <text evidence="2">Catalyzes the reversible phosphorylation of pyruvate and phosphate.</text>
</comment>
<dbReference type="Gene3D" id="3.20.20.60">
    <property type="entry name" value="Phosphoenolpyruvate-binding domains"/>
    <property type="match status" value="1"/>
</dbReference>
<keyword evidence="7 15" id="KW-0479">Metal-binding</keyword>
<evidence type="ECO:0000256" key="11">
    <source>
        <dbReference type="ARBA" id="ARBA00022842"/>
    </source>
</evidence>
<dbReference type="Pfam" id="PF00391">
    <property type="entry name" value="PEP-utilizers"/>
    <property type="match status" value="1"/>
</dbReference>
<comment type="cofactor">
    <cofactor evidence="1 15">
        <name>Mg(2+)</name>
        <dbReference type="ChEBI" id="CHEBI:18420"/>
    </cofactor>
</comment>
<dbReference type="EMBL" id="BMKA01000003">
    <property type="protein sequence ID" value="GGA23114.1"/>
    <property type="molecule type" value="Genomic_DNA"/>
</dbReference>
<dbReference type="PANTHER" id="PTHR22931:SF9">
    <property type="entry name" value="PYRUVATE, PHOSPHATE DIKINASE 1, CHLOROPLASTIC"/>
    <property type="match status" value="1"/>
</dbReference>
<dbReference type="InterPro" id="IPR013815">
    <property type="entry name" value="ATP_grasp_subdomain_1"/>
</dbReference>
<feature type="binding site" evidence="14">
    <location>
        <position position="746"/>
    </location>
    <ligand>
        <name>substrate</name>
    </ligand>
</feature>
<dbReference type="InterPro" id="IPR010121">
    <property type="entry name" value="Pyruvate_phosphate_dikinase"/>
</dbReference>
<comment type="caution">
    <text evidence="18">The sequence shown here is derived from an EMBL/GenBank/DDBJ whole genome shotgun (WGS) entry which is preliminary data.</text>
</comment>
<evidence type="ECO:0000259" key="16">
    <source>
        <dbReference type="Pfam" id="PF00391"/>
    </source>
</evidence>
<keyword evidence="8" id="KW-0547">Nucleotide-binding</keyword>
<keyword evidence="19" id="KW-1185">Reference proteome</keyword>
<evidence type="ECO:0000256" key="15">
    <source>
        <dbReference type="PIRSR" id="PIRSR000853-3"/>
    </source>
</evidence>
<dbReference type="Gene3D" id="1.10.189.10">
    <property type="entry name" value="Pyruvate Phosphate Dikinase, domain 2"/>
    <property type="match status" value="1"/>
</dbReference>
<dbReference type="InterPro" id="IPR036637">
    <property type="entry name" value="Phosphohistidine_dom_sf"/>
</dbReference>
<feature type="domain" description="PEP-utilising enzyme C-terminal" evidence="17">
    <location>
        <begin position="496"/>
        <end position="847"/>
    </location>
</feature>
<evidence type="ECO:0000256" key="2">
    <source>
        <dbReference type="ARBA" id="ARBA00003144"/>
    </source>
</evidence>
<dbReference type="Gene3D" id="3.30.470.20">
    <property type="entry name" value="ATP-grasp fold, B domain"/>
    <property type="match status" value="1"/>
</dbReference>
<reference evidence="18" key="2">
    <citation type="submission" date="2020-09" db="EMBL/GenBank/DDBJ databases">
        <authorList>
            <person name="Sun Q."/>
            <person name="Zhou Y."/>
        </authorList>
    </citation>
    <scope>NUCLEOTIDE SEQUENCE</scope>
    <source>
        <strain evidence="18">CGMCC 1.15880</strain>
    </source>
</reference>
<dbReference type="PROSITE" id="PS00370">
    <property type="entry name" value="PEP_ENZYMES_PHOS_SITE"/>
    <property type="match status" value="1"/>
</dbReference>
<protein>
    <recommendedName>
        <fullName evidence="5">Pyruvate, phosphate dikinase</fullName>
        <ecNumber evidence="4">2.7.9.1</ecNumber>
    </recommendedName>
    <alternativeName>
        <fullName evidence="12">Pyruvate, orthophosphate dikinase</fullName>
    </alternativeName>
</protein>
<evidence type="ECO:0000256" key="14">
    <source>
        <dbReference type="PIRSR" id="PIRSR000853-2"/>
    </source>
</evidence>
<evidence type="ECO:0000256" key="8">
    <source>
        <dbReference type="ARBA" id="ARBA00022741"/>
    </source>
</evidence>
<keyword evidence="18" id="KW-0670">Pyruvate</keyword>
<feature type="active site" description="Tele-phosphohistidine intermediate" evidence="13">
    <location>
        <position position="432"/>
    </location>
</feature>
<dbReference type="Gene3D" id="3.50.30.10">
    <property type="entry name" value="Phosphohistidine domain"/>
    <property type="match status" value="1"/>
</dbReference>
<dbReference type="PROSITE" id="PS00742">
    <property type="entry name" value="PEP_ENZYMES_2"/>
    <property type="match status" value="1"/>
</dbReference>
<evidence type="ECO:0000256" key="7">
    <source>
        <dbReference type="ARBA" id="ARBA00022723"/>
    </source>
</evidence>
<reference evidence="18" key="1">
    <citation type="journal article" date="2014" name="Int. J. Syst. Evol. Microbiol.">
        <title>Complete genome sequence of Corynebacterium casei LMG S-19264T (=DSM 44701T), isolated from a smear-ripened cheese.</title>
        <authorList>
            <consortium name="US DOE Joint Genome Institute (JGI-PGF)"/>
            <person name="Walter F."/>
            <person name="Albersmeier A."/>
            <person name="Kalinowski J."/>
            <person name="Ruckert C."/>
        </authorList>
    </citation>
    <scope>NUCLEOTIDE SEQUENCE</scope>
    <source>
        <strain evidence="18">CGMCC 1.15880</strain>
    </source>
</reference>
<feature type="binding site" evidence="15">
    <location>
        <position position="723"/>
    </location>
    <ligand>
        <name>Mg(2+)</name>
        <dbReference type="ChEBI" id="CHEBI:18420"/>
    </ligand>
</feature>
<dbReference type="PANTHER" id="PTHR22931">
    <property type="entry name" value="PHOSPHOENOLPYRUVATE DIKINASE-RELATED"/>
    <property type="match status" value="1"/>
</dbReference>
<evidence type="ECO:0000256" key="13">
    <source>
        <dbReference type="PIRSR" id="PIRSR000853-1"/>
    </source>
</evidence>
<comment type="similarity">
    <text evidence="3">Belongs to the PEP-utilizing enzyme family.</text>
</comment>
<keyword evidence="9" id="KW-0418">Kinase</keyword>
<gene>
    <name evidence="18" type="primary">ppdK</name>
    <name evidence="18" type="ORF">GCM10011498_24930</name>
</gene>
<feature type="binding site" evidence="14">
    <location>
        <position position="747"/>
    </location>
    <ligand>
        <name>substrate</name>
    </ligand>
</feature>
<dbReference type="InterPro" id="IPR000121">
    <property type="entry name" value="PEP_util_C"/>
</dbReference>
<dbReference type="SUPFAM" id="SSF56059">
    <property type="entry name" value="Glutathione synthetase ATP-binding domain-like"/>
    <property type="match status" value="1"/>
</dbReference>
<name>A0A916QZH0_9RHOB</name>
<keyword evidence="11 15" id="KW-0460">Magnesium</keyword>
<evidence type="ECO:0000256" key="3">
    <source>
        <dbReference type="ARBA" id="ARBA00007837"/>
    </source>
</evidence>
<feature type="binding site" evidence="14">
    <location>
        <position position="723"/>
    </location>
    <ligand>
        <name>substrate</name>
    </ligand>
</feature>
<dbReference type="AlphaFoldDB" id="A0A916QZH0"/>
<evidence type="ECO:0000313" key="19">
    <source>
        <dbReference type="Proteomes" id="UP000628017"/>
    </source>
</evidence>
<feature type="binding site" evidence="14">
    <location>
        <position position="745"/>
    </location>
    <ligand>
        <name>substrate</name>
    </ligand>
</feature>
<evidence type="ECO:0000256" key="9">
    <source>
        <dbReference type="ARBA" id="ARBA00022777"/>
    </source>
</evidence>
<dbReference type="GO" id="GO:0016301">
    <property type="term" value="F:kinase activity"/>
    <property type="evidence" value="ECO:0007669"/>
    <property type="project" value="UniProtKB-KW"/>
</dbReference>
<evidence type="ECO:0000256" key="6">
    <source>
        <dbReference type="ARBA" id="ARBA00022679"/>
    </source>
</evidence>
<dbReference type="PIRSF" id="PIRSF000853">
    <property type="entry name" value="PPDK"/>
    <property type="match status" value="1"/>
</dbReference>
<dbReference type="InterPro" id="IPR040442">
    <property type="entry name" value="Pyrv_kinase-like_dom_sf"/>
</dbReference>
<evidence type="ECO:0000256" key="12">
    <source>
        <dbReference type="ARBA" id="ARBA00032883"/>
    </source>
</evidence>
<proteinExistence type="inferred from homology"/>
<dbReference type="Proteomes" id="UP000628017">
    <property type="component" value="Unassembled WGS sequence"/>
</dbReference>
<feature type="binding site" evidence="14">
    <location>
        <position position="539"/>
    </location>
    <ligand>
        <name>substrate</name>
    </ligand>
</feature>
<evidence type="ECO:0000259" key="17">
    <source>
        <dbReference type="Pfam" id="PF02896"/>
    </source>
</evidence>
<dbReference type="InterPro" id="IPR023151">
    <property type="entry name" value="PEP_util_CS"/>
</dbReference>
<dbReference type="Gene3D" id="3.30.1490.20">
    <property type="entry name" value="ATP-grasp fold, A domain"/>
    <property type="match status" value="1"/>
</dbReference>
<dbReference type="RefSeq" id="WP_188675746.1">
    <property type="nucleotide sequence ID" value="NZ_BMKA01000003.1"/>
</dbReference>
<evidence type="ECO:0000256" key="10">
    <source>
        <dbReference type="ARBA" id="ARBA00022840"/>
    </source>
</evidence>
<evidence type="ECO:0000313" key="18">
    <source>
        <dbReference type="EMBL" id="GGA23114.1"/>
    </source>
</evidence>
<dbReference type="GO" id="GO:0046872">
    <property type="term" value="F:metal ion binding"/>
    <property type="evidence" value="ECO:0007669"/>
    <property type="project" value="UniProtKB-KW"/>
</dbReference>
<dbReference type="GO" id="GO:0005524">
    <property type="term" value="F:ATP binding"/>
    <property type="evidence" value="ECO:0007669"/>
    <property type="project" value="UniProtKB-KW"/>
</dbReference>
<feature type="binding site" evidence="14">
    <location>
        <position position="744"/>
    </location>
    <ligand>
        <name>substrate</name>
    </ligand>
</feature>
<dbReference type="SUPFAM" id="SSF52009">
    <property type="entry name" value="Phosphohistidine domain"/>
    <property type="match status" value="1"/>
</dbReference>
<dbReference type="GO" id="GO:0050242">
    <property type="term" value="F:pyruvate, phosphate dikinase activity"/>
    <property type="evidence" value="ECO:0007669"/>
    <property type="project" value="UniProtKB-EC"/>
</dbReference>
<sequence length="853" mass="92772">MAEYADIAEITGTATLPAEHYGIRAEILGKLMAQGLPVPRGFAVSKAAVHQLALGTVPDLGPLKEVLKQGALYSVRRSPEQRNWGGPRAMLNIGMCDRTRDIMAREMGLERANDLYSRFIRSYSQKVARLDEDDLEELVEVEFTNRGRDYGRLIDALLEFYEDELDEPFPQDPVTQMQQVLRAVARMWEGTTARILRQARGAPIDAGLGLIVQDMVAGTGSGECGVGSAQFTALATGVNGTHGRYISESQGHDSVTGRGGEMFLGRDVRGPSMEDVAPEVFAQLQDLTAQAREILRDEVLIQFSVQDGKVWVLDARPAERSGRAEVEIAVQLAKDGLQSKEAALLSVTPGSLTEMLHRHIDPKAKYKVLTQGIAASPGANCGKVVFSAEAAQASAARDENCILVRSETLPEDIRGMHSAQGILTARGGITSHAAVIARGLGLPCIVGASDIDIDLRRKRFALPDGRKFSEGDTITLDGATGEVIAGAPDLIEPDLSGAFNTLLDWTDEFRKLGVRANADTPSDARLAQTFRVDGIGLCRTEHMFFEPGRLTAMREMIFADQDQDRQAALDRLLPMQRADFVELFETMVGLPVCIRLLDPPLHEFLPQSPQEIRSLAEAMDLPLAKVLGRAEDLKQYNPMLGLRGVRLGLTVPGIYDMQARAIFEAAAQVQQKFGTQIKPEIMIPLVSANKEVEIVKGRVDVVASEVQMATGQRLEYSVGVMVETPRAALKAGQIAQYAEFLSFGTNDLTQMAYGLSRDDAGRFMRAYVNRGVFAEDPFHSIDEDGVGELLEIAVSRAKEARGDIGLGLCGEHGGDPASVAFCHRLGLEYVSCSPYRAPVARLSAAQTAILDRD</sequence>
<dbReference type="InterPro" id="IPR018274">
    <property type="entry name" value="PEP_util_AS"/>
</dbReference>
<keyword evidence="6" id="KW-0808">Transferase</keyword>
<dbReference type="Pfam" id="PF02896">
    <property type="entry name" value="PEP-utilizers_C"/>
    <property type="match status" value="1"/>
</dbReference>
<dbReference type="InterPro" id="IPR008279">
    <property type="entry name" value="PEP-util_enz_mobile_dom"/>
</dbReference>
<feature type="binding site" evidence="15">
    <location>
        <position position="747"/>
    </location>
    <ligand>
        <name>Mg(2+)</name>
        <dbReference type="ChEBI" id="CHEBI:18420"/>
    </ligand>
</feature>
<dbReference type="InterPro" id="IPR015813">
    <property type="entry name" value="Pyrv/PenolPyrv_kinase-like_dom"/>
</dbReference>
<dbReference type="EC" id="2.7.9.1" evidence="4"/>
<organism evidence="18 19">
    <name type="scientific">Neptunicoccus cionae</name>
    <dbReference type="NCBI Taxonomy" id="2035344"/>
    <lineage>
        <taxon>Bacteria</taxon>
        <taxon>Pseudomonadati</taxon>
        <taxon>Pseudomonadota</taxon>
        <taxon>Alphaproteobacteria</taxon>
        <taxon>Rhodobacterales</taxon>
        <taxon>Paracoccaceae</taxon>
        <taxon>Neptunicoccus</taxon>
    </lineage>
</organism>
<feature type="active site" description="Proton donor" evidence="13">
    <location>
        <position position="809"/>
    </location>
</feature>
<feature type="binding site" evidence="14">
    <location>
        <position position="595"/>
    </location>
    <ligand>
        <name>substrate</name>
    </ligand>
</feature>
<dbReference type="SUPFAM" id="SSF51621">
    <property type="entry name" value="Phosphoenolpyruvate/pyruvate domain"/>
    <property type="match status" value="1"/>
</dbReference>
<accession>A0A916QZH0</accession>